<feature type="region of interest" description="Disordered" evidence="1">
    <location>
        <begin position="30"/>
        <end position="49"/>
    </location>
</feature>
<dbReference type="Proteomes" id="UP001454036">
    <property type="component" value="Unassembled WGS sequence"/>
</dbReference>
<evidence type="ECO:0000313" key="2">
    <source>
        <dbReference type="EMBL" id="GAA0169102.1"/>
    </source>
</evidence>
<evidence type="ECO:0000313" key="3">
    <source>
        <dbReference type="Proteomes" id="UP001454036"/>
    </source>
</evidence>
<sequence length="178" mass="19610">MPNHINDKFPNRGNYAKIHQILNHSILSPLKPVANTKPPPPQPQDGGITDCMEKGLVSMVAGGKLNTKELSAKPHSNSQPMGKWPNLNHHATSPRSKHPTPKIGPSVRKLKAAARALHNGGKSTRIQIPGLLKINLENQISREYSNRINPMQNDGRGILGTIHELRVLPHSNDQERTN</sequence>
<dbReference type="EMBL" id="BAABME010006710">
    <property type="protein sequence ID" value="GAA0169102.1"/>
    <property type="molecule type" value="Genomic_DNA"/>
</dbReference>
<keyword evidence="3" id="KW-1185">Reference proteome</keyword>
<accession>A0AAV3QYA2</accession>
<gene>
    <name evidence="2" type="ORF">LIER_23655</name>
</gene>
<name>A0AAV3QYA2_LITER</name>
<protein>
    <submittedName>
        <fullName evidence="2">Uncharacterized protein</fullName>
    </submittedName>
</protein>
<organism evidence="2 3">
    <name type="scientific">Lithospermum erythrorhizon</name>
    <name type="common">Purple gromwell</name>
    <name type="synonym">Lithospermum officinale var. erythrorhizon</name>
    <dbReference type="NCBI Taxonomy" id="34254"/>
    <lineage>
        <taxon>Eukaryota</taxon>
        <taxon>Viridiplantae</taxon>
        <taxon>Streptophyta</taxon>
        <taxon>Embryophyta</taxon>
        <taxon>Tracheophyta</taxon>
        <taxon>Spermatophyta</taxon>
        <taxon>Magnoliopsida</taxon>
        <taxon>eudicotyledons</taxon>
        <taxon>Gunneridae</taxon>
        <taxon>Pentapetalae</taxon>
        <taxon>asterids</taxon>
        <taxon>lamiids</taxon>
        <taxon>Boraginales</taxon>
        <taxon>Boraginaceae</taxon>
        <taxon>Boraginoideae</taxon>
        <taxon>Lithospermeae</taxon>
        <taxon>Lithospermum</taxon>
    </lineage>
</organism>
<feature type="region of interest" description="Disordered" evidence="1">
    <location>
        <begin position="69"/>
        <end position="104"/>
    </location>
</feature>
<evidence type="ECO:0000256" key="1">
    <source>
        <dbReference type="SAM" id="MobiDB-lite"/>
    </source>
</evidence>
<reference evidence="2 3" key="1">
    <citation type="submission" date="2024-01" db="EMBL/GenBank/DDBJ databases">
        <title>The complete chloroplast genome sequence of Lithospermum erythrorhizon: insights into the phylogenetic relationship among Boraginaceae species and the maternal lineages of purple gromwells.</title>
        <authorList>
            <person name="Okada T."/>
            <person name="Watanabe K."/>
        </authorList>
    </citation>
    <scope>NUCLEOTIDE SEQUENCE [LARGE SCALE GENOMIC DNA]</scope>
</reference>
<proteinExistence type="predicted"/>
<comment type="caution">
    <text evidence="2">The sequence shown here is derived from an EMBL/GenBank/DDBJ whole genome shotgun (WGS) entry which is preliminary data.</text>
</comment>
<dbReference type="AlphaFoldDB" id="A0AAV3QYA2"/>